<dbReference type="RefSeq" id="WP_006915205.1">
    <property type="nucleotide sequence ID" value="NZ_AFNV02000009.1"/>
</dbReference>
<protein>
    <submittedName>
        <fullName evidence="3">Uncharacterized protein</fullName>
    </submittedName>
</protein>
<feature type="signal peptide" evidence="2">
    <location>
        <begin position="1"/>
        <end position="29"/>
    </location>
</feature>
<evidence type="ECO:0000313" key="4">
    <source>
        <dbReference type="Proteomes" id="UP000006242"/>
    </source>
</evidence>
<reference evidence="3 4" key="1">
    <citation type="journal article" date="2011" name="J. Bacteriol.">
        <title>Genome sequence of Salinisphaera shabanensis, a gammaproteobacterium from the harsh, variable environment of the brine-seawater interface of the Shaban Deep in the Red Sea.</title>
        <authorList>
            <person name="Antunes A."/>
            <person name="Alam I."/>
            <person name="Bajic V.B."/>
            <person name="Stingl U."/>
        </authorList>
    </citation>
    <scope>NUCLEOTIDE SEQUENCE [LARGE SCALE GENOMIC DNA]</scope>
    <source>
        <strain evidence="3 4">E1L3A</strain>
    </source>
</reference>
<dbReference type="Proteomes" id="UP000006242">
    <property type="component" value="Unassembled WGS sequence"/>
</dbReference>
<reference evidence="3 4" key="2">
    <citation type="journal article" date="2013" name="PLoS ONE">
        <title>INDIGO - INtegrated Data Warehouse of MIcrobial GenOmes with Examples from the Red Sea Extremophiles.</title>
        <authorList>
            <person name="Alam I."/>
            <person name="Antunes A."/>
            <person name="Kamau A.A."/>
            <person name="Ba Alawi W."/>
            <person name="Kalkatawi M."/>
            <person name="Stingl U."/>
            <person name="Bajic V.B."/>
        </authorList>
    </citation>
    <scope>NUCLEOTIDE SEQUENCE [LARGE SCALE GENOMIC DNA]</scope>
    <source>
        <strain evidence="3 4">E1L3A</strain>
    </source>
</reference>
<gene>
    <name evidence="3" type="ORF">SSPSH_001472</name>
</gene>
<feature type="compositionally biased region" description="Basic and acidic residues" evidence="1">
    <location>
        <begin position="83"/>
        <end position="100"/>
    </location>
</feature>
<organism evidence="3 4">
    <name type="scientific">Salinisphaera shabanensis E1L3A</name>
    <dbReference type="NCBI Taxonomy" id="1033802"/>
    <lineage>
        <taxon>Bacteria</taxon>
        <taxon>Pseudomonadati</taxon>
        <taxon>Pseudomonadota</taxon>
        <taxon>Gammaproteobacteria</taxon>
        <taxon>Salinisphaerales</taxon>
        <taxon>Salinisphaeraceae</taxon>
        <taxon>Salinisphaera</taxon>
    </lineage>
</organism>
<dbReference type="AlphaFoldDB" id="F7QEC1"/>
<proteinExistence type="predicted"/>
<comment type="caution">
    <text evidence="3">The sequence shown here is derived from an EMBL/GenBank/DDBJ whole genome shotgun (WGS) entry which is preliminary data.</text>
</comment>
<feature type="compositionally biased region" description="Low complexity" evidence="1">
    <location>
        <begin position="144"/>
        <end position="153"/>
    </location>
</feature>
<evidence type="ECO:0000256" key="2">
    <source>
        <dbReference type="SAM" id="SignalP"/>
    </source>
</evidence>
<name>F7QEC1_9GAMM</name>
<keyword evidence="4" id="KW-1185">Reference proteome</keyword>
<feature type="compositionally biased region" description="Basic and acidic residues" evidence="1">
    <location>
        <begin position="125"/>
        <end position="140"/>
    </location>
</feature>
<evidence type="ECO:0000256" key="1">
    <source>
        <dbReference type="SAM" id="MobiDB-lite"/>
    </source>
</evidence>
<sequence length="161" mass="17120">MQGPAKTRYALICGFALAGTMGSVGVALAEQDQANEPTRAEELSQEVEQFNQNHGSLKEESAARSGAPTGHIDADGESLPKTPADHERADELANEVRDYNRSGGSLNRDSAADSQVNDDLSTSKPVDRERADELSHEVQDFNKSGGSLNSDSAADSDLDDD</sequence>
<feature type="chain" id="PRO_5003360952" evidence="2">
    <location>
        <begin position="30"/>
        <end position="161"/>
    </location>
</feature>
<feature type="compositionally biased region" description="Polar residues" evidence="1">
    <location>
        <begin position="102"/>
        <end position="124"/>
    </location>
</feature>
<evidence type="ECO:0000313" key="3">
    <source>
        <dbReference type="EMBL" id="ERJ19404.1"/>
    </source>
</evidence>
<feature type="region of interest" description="Disordered" evidence="1">
    <location>
        <begin position="32"/>
        <end position="161"/>
    </location>
</feature>
<keyword evidence="2" id="KW-0732">Signal</keyword>
<feature type="compositionally biased region" description="Polar residues" evidence="1">
    <location>
        <begin position="46"/>
        <end position="55"/>
    </location>
</feature>
<dbReference type="EMBL" id="AFNV02000009">
    <property type="protein sequence ID" value="ERJ19404.1"/>
    <property type="molecule type" value="Genomic_DNA"/>
</dbReference>
<accession>F7QEC1</accession>